<gene>
    <name evidence="2" type="ORF">BFJ65_g9481</name>
</gene>
<sequence length="215" mass="23049">MDVMLPTTPQRCCFGLWPLDSELWGFCAAVRHYLLFYAMSVIKEAPLPRISPVSFTFASFLCFPTLHLHSVFQCVPQGARLVVRCVLRSLLSVHQLVSAADVTKATVPGPTSNEQRRTRTLRPSGPTSPPTTSPAGRLGLTLVVDVVVLAGSGSVAEGAKPACAVQSAVCTRRNPGPAADLVRPSISGIPAAHSLSTTLYTHHYNLHRTPRAGLQ</sequence>
<evidence type="ECO:0000313" key="2">
    <source>
        <dbReference type="EMBL" id="RKK15904.1"/>
    </source>
</evidence>
<reference evidence="2" key="1">
    <citation type="journal article" date="2018" name="Sci. Rep.">
        <title>Characterisation of pathogen-specific regions and novel effector candidates in Fusarium oxysporum f. sp. cepae.</title>
        <authorList>
            <person name="Armitage A.D."/>
            <person name="Taylor A."/>
            <person name="Sobczyk M.K."/>
            <person name="Baxter L."/>
            <person name="Greenfield B.P."/>
            <person name="Bates H.J."/>
            <person name="Wilson F."/>
            <person name="Jackson A.C."/>
            <person name="Ott S."/>
            <person name="Harrison R.J."/>
            <person name="Clarkson J.P."/>
        </authorList>
    </citation>
    <scope>NUCLEOTIDE SEQUENCE [LARGE SCALE GENOMIC DNA]</scope>
    <source>
        <strain evidence="2">FoC_Fus2</strain>
    </source>
</reference>
<dbReference type="Proteomes" id="UP000270866">
    <property type="component" value="Chromosome 8"/>
</dbReference>
<dbReference type="EMBL" id="MRCU01000006">
    <property type="protein sequence ID" value="RKK15904.1"/>
    <property type="molecule type" value="Genomic_DNA"/>
</dbReference>
<evidence type="ECO:0000256" key="1">
    <source>
        <dbReference type="SAM" id="MobiDB-lite"/>
    </source>
</evidence>
<dbReference type="AlphaFoldDB" id="A0A3L6NFD3"/>
<organism evidence="2">
    <name type="scientific">Fusarium oxysporum f. sp. cepae</name>
    <dbReference type="NCBI Taxonomy" id="396571"/>
    <lineage>
        <taxon>Eukaryota</taxon>
        <taxon>Fungi</taxon>
        <taxon>Dikarya</taxon>
        <taxon>Ascomycota</taxon>
        <taxon>Pezizomycotina</taxon>
        <taxon>Sordariomycetes</taxon>
        <taxon>Hypocreomycetidae</taxon>
        <taxon>Hypocreales</taxon>
        <taxon>Nectriaceae</taxon>
        <taxon>Fusarium</taxon>
        <taxon>Fusarium oxysporum species complex</taxon>
    </lineage>
</organism>
<proteinExistence type="predicted"/>
<comment type="caution">
    <text evidence="2">The sequence shown here is derived from an EMBL/GenBank/DDBJ whole genome shotgun (WGS) entry which is preliminary data.</text>
</comment>
<name>A0A3L6NFD3_FUSOX</name>
<feature type="region of interest" description="Disordered" evidence="1">
    <location>
        <begin position="104"/>
        <end position="136"/>
    </location>
</feature>
<protein>
    <submittedName>
        <fullName evidence="2">Uncharacterized protein</fullName>
    </submittedName>
</protein>
<accession>A0A3L6NFD3</accession>